<comment type="caution">
    <text evidence="3">The sequence shown here is derived from an EMBL/GenBank/DDBJ whole genome shotgun (WGS) entry which is preliminary data.</text>
</comment>
<dbReference type="RefSeq" id="WP_125484190.1">
    <property type="nucleotide sequence ID" value="NZ_RSDW01000001.1"/>
</dbReference>
<evidence type="ECO:0000256" key="1">
    <source>
        <dbReference type="ARBA" id="ARBA00010790"/>
    </source>
</evidence>
<dbReference type="InterPro" id="IPR000172">
    <property type="entry name" value="GMC_OxRdtase_N"/>
</dbReference>
<dbReference type="GO" id="GO:0016614">
    <property type="term" value="F:oxidoreductase activity, acting on CH-OH group of donors"/>
    <property type="evidence" value="ECO:0007669"/>
    <property type="project" value="InterPro"/>
</dbReference>
<dbReference type="Gene3D" id="3.30.560.10">
    <property type="entry name" value="Glucose Oxidase, domain 3"/>
    <property type="match status" value="1"/>
</dbReference>
<evidence type="ECO:0000259" key="2">
    <source>
        <dbReference type="PROSITE" id="PS00624"/>
    </source>
</evidence>
<gene>
    <name evidence="3" type="ORF">EDE15_0942</name>
</gene>
<sequence length="637" mass="71293">MSSADPQNVTAEYIVVGSGAGGGILAARLAESGRTVLLLEAGGDPRTAQQQQPVPPSGGMPNEYDVPVFHGLASENDAIKWDFYVRHYGNHKQQCQDPKYFETVDGQRVDGVLYPRAGTLGGCTAHNAMIIVYPHNTDWDEIAELTGDESWRAPQMRRYFELLENCHHRKFHRFLAALGFNPTRHGWRGWLSTERATPLSALLDHPLVRMIILSAWEAFKNAGSKRDHLRWLWKGAFDPNDWRLVREAAGGVRYIPLSTSNHARTSARERVLEVATKHPELLRIELDALATRVLFDGNNRAIGVEYLKGKHLYRAHAAPSSQAGELRTAYATREVILAGGTFNTPQLLMLSGIGPAEQLVQHSIPLRVDLPGVGTNLQDRYEVGVVNRMNFSQWRIFRGARFAQDDPQFEQWQRGCGPYITNGGVLTAFKRSFPDRETPDIFCLGLLGLFRGYFPNYSALFAENLNYMTWVVLKAHTKNRAGKVTLRSADPRDTPDINFHYFEEGSDTQGEDLASVVEGIRFVRKITQHFKDNKLIAEEELPGDHLQSDEDLKTFIRNQAWGHHASCTCAIGPREHNGVLTSDFRVHGTQGLRVVDASVFPRTPGFFITSAIYMIAEKAADVILQAAREADLAANIR</sequence>
<protein>
    <submittedName>
        <fullName evidence="3">Choline dehydrogenase-like flavoprotein</fullName>
    </submittedName>
</protein>
<reference evidence="3 4" key="1">
    <citation type="submission" date="2018-12" db="EMBL/GenBank/DDBJ databases">
        <title>Sequencing of bacterial isolates from soil warming experiment in Harvard Forest, Massachusetts, USA.</title>
        <authorList>
            <person name="Deangelis K."/>
        </authorList>
    </citation>
    <scope>NUCLEOTIDE SEQUENCE [LARGE SCALE GENOMIC DNA]</scope>
    <source>
        <strain evidence="3 4">EB153</strain>
    </source>
</reference>
<dbReference type="PANTHER" id="PTHR11552">
    <property type="entry name" value="GLUCOSE-METHANOL-CHOLINE GMC OXIDOREDUCTASE"/>
    <property type="match status" value="1"/>
</dbReference>
<dbReference type="Gene3D" id="3.50.50.60">
    <property type="entry name" value="FAD/NAD(P)-binding domain"/>
    <property type="match status" value="1"/>
</dbReference>
<dbReference type="InterPro" id="IPR012132">
    <property type="entry name" value="GMC_OxRdtase"/>
</dbReference>
<feature type="domain" description="Glucose-methanol-choline oxidoreductase N-terminal" evidence="2">
    <location>
        <begin position="340"/>
        <end position="354"/>
    </location>
</feature>
<dbReference type="Pfam" id="PF13450">
    <property type="entry name" value="NAD_binding_8"/>
    <property type="match status" value="1"/>
</dbReference>
<accession>A0A3R9Q8X4</accession>
<dbReference type="EMBL" id="RSDW01000001">
    <property type="protein sequence ID" value="RSL15453.1"/>
    <property type="molecule type" value="Genomic_DNA"/>
</dbReference>
<keyword evidence="4" id="KW-1185">Reference proteome</keyword>
<dbReference type="PANTHER" id="PTHR11552:SF213">
    <property type="entry name" value="DEHYDROGENASE, PUTATIVE-RELATED"/>
    <property type="match status" value="1"/>
</dbReference>
<dbReference type="Pfam" id="PF05199">
    <property type="entry name" value="GMC_oxred_C"/>
    <property type="match status" value="1"/>
</dbReference>
<dbReference type="PIRSF" id="PIRSF000137">
    <property type="entry name" value="Alcohol_oxidase"/>
    <property type="match status" value="1"/>
</dbReference>
<name>A0A3R9Q8X4_9BACT</name>
<evidence type="ECO:0000313" key="4">
    <source>
        <dbReference type="Proteomes" id="UP000269669"/>
    </source>
</evidence>
<dbReference type="Pfam" id="PF00732">
    <property type="entry name" value="GMC_oxred_N"/>
    <property type="match status" value="1"/>
</dbReference>
<evidence type="ECO:0000313" key="3">
    <source>
        <dbReference type="EMBL" id="RSL15453.1"/>
    </source>
</evidence>
<comment type="similarity">
    <text evidence="1">Belongs to the GMC oxidoreductase family.</text>
</comment>
<dbReference type="InterPro" id="IPR036188">
    <property type="entry name" value="FAD/NAD-bd_sf"/>
</dbReference>
<proteinExistence type="inferred from homology"/>
<dbReference type="AlphaFoldDB" id="A0A3R9Q8X4"/>
<dbReference type="Proteomes" id="UP000269669">
    <property type="component" value="Unassembled WGS sequence"/>
</dbReference>
<organism evidence="3 4">
    <name type="scientific">Edaphobacter aggregans</name>
    <dbReference type="NCBI Taxonomy" id="570835"/>
    <lineage>
        <taxon>Bacteria</taxon>
        <taxon>Pseudomonadati</taxon>
        <taxon>Acidobacteriota</taxon>
        <taxon>Terriglobia</taxon>
        <taxon>Terriglobales</taxon>
        <taxon>Acidobacteriaceae</taxon>
        <taxon>Edaphobacter</taxon>
    </lineage>
</organism>
<dbReference type="OrthoDB" id="9785276at2"/>
<dbReference type="SUPFAM" id="SSF51905">
    <property type="entry name" value="FAD/NAD(P)-binding domain"/>
    <property type="match status" value="1"/>
</dbReference>
<dbReference type="InterPro" id="IPR007867">
    <property type="entry name" value="GMC_OxRtase_C"/>
</dbReference>
<dbReference type="GO" id="GO:0050660">
    <property type="term" value="F:flavin adenine dinucleotide binding"/>
    <property type="evidence" value="ECO:0007669"/>
    <property type="project" value="InterPro"/>
</dbReference>
<dbReference type="PROSITE" id="PS00624">
    <property type="entry name" value="GMC_OXRED_2"/>
    <property type="match status" value="1"/>
</dbReference>
<dbReference type="SUPFAM" id="SSF54373">
    <property type="entry name" value="FAD-linked reductases, C-terminal domain"/>
    <property type="match status" value="1"/>
</dbReference>